<protein>
    <recommendedName>
        <fullName evidence="8">RING-CH-type domain-containing protein</fullName>
    </recommendedName>
</protein>
<dbReference type="GO" id="GO:0005840">
    <property type="term" value="C:ribosome"/>
    <property type="evidence" value="ECO:0007669"/>
    <property type="project" value="UniProtKB-KW"/>
</dbReference>
<keyword evidence="10" id="KW-1185">Reference proteome</keyword>
<name>A0A6A6MAM6_HEVBR</name>
<comment type="similarity">
    <text evidence="1">Belongs to the universal ribosomal protein uL5 family.</text>
</comment>
<evidence type="ECO:0000259" key="8">
    <source>
        <dbReference type="PROSITE" id="PS51292"/>
    </source>
</evidence>
<dbReference type="GO" id="GO:0006412">
    <property type="term" value="P:translation"/>
    <property type="evidence" value="ECO:0007669"/>
    <property type="project" value="InterPro"/>
</dbReference>
<dbReference type="GO" id="GO:0008270">
    <property type="term" value="F:zinc ion binding"/>
    <property type="evidence" value="ECO:0007669"/>
    <property type="project" value="UniProtKB-KW"/>
</dbReference>
<gene>
    <name evidence="9" type="ORF">GH714_003807</name>
</gene>
<dbReference type="Gene3D" id="3.30.1440.10">
    <property type="match status" value="1"/>
</dbReference>
<dbReference type="Pfam" id="PF12906">
    <property type="entry name" value="RINGv"/>
    <property type="match status" value="1"/>
</dbReference>
<dbReference type="InterPro" id="IPR031309">
    <property type="entry name" value="Ribosomal_uL5_C"/>
</dbReference>
<evidence type="ECO:0000256" key="7">
    <source>
        <dbReference type="SAM" id="MobiDB-lite"/>
    </source>
</evidence>
<dbReference type="GO" id="GO:0003735">
    <property type="term" value="F:structural constituent of ribosome"/>
    <property type="evidence" value="ECO:0007669"/>
    <property type="project" value="InterPro"/>
</dbReference>
<proteinExistence type="inferred from homology"/>
<dbReference type="Gene3D" id="3.30.40.10">
    <property type="entry name" value="Zinc/RING finger domain, C3HC4 (zinc finger)"/>
    <property type="match status" value="1"/>
</dbReference>
<organism evidence="9 10">
    <name type="scientific">Hevea brasiliensis</name>
    <name type="common">Para rubber tree</name>
    <name type="synonym">Siphonia brasiliensis</name>
    <dbReference type="NCBI Taxonomy" id="3981"/>
    <lineage>
        <taxon>Eukaryota</taxon>
        <taxon>Viridiplantae</taxon>
        <taxon>Streptophyta</taxon>
        <taxon>Embryophyta</taxon>
        <taxon>Tracheophyta</taxon>
        <taxon>Spermatophyta</taxon>
        <taxon>Magnoliopsida</taxon>
        <taxon>eudicotyledons</taxon>
        <taxon>Gunneridae</taxon>
        <taxon>Pentapetalae</taxon>
        <taxon>rosids</taxon>
        <taxon>fabids</taxon>
        <taxon>Malpighiales</taxon>
        <taxon>Euphorbiaceae</taxon>
        <taxon>Crotonoideae</taxon>
        <taxon>Micrandreae</taxon>
        <taxon>Hevea</taxon>
    </lineage>
</organism>
<dbReference type="FunFam" id="3.30.1440.10:FF:000002">
    <property type="entry name" value="60S ribosomal protein L11"/>
    <property type="match status" value="1"/>
</dbReference>
<evidence type="ECO:0000256" key="6">
    <source>
        <dbReference type="ARBA" id="ARBA00023274"/>
    </source>
</evidence>
<evidence type="ECO:0000256" key="3">
    <source>
        <dbReference type="ARBA" id="ARBA00022771"/>
    </source>
</evidence>
<evidence type="ECO:0000256" key="4">
    <source>
        <dbReference type="ARBA" id="ARBA00022833"/>
    </source>
</evidence>
<dbReference type="SMART" id="SM00744">
    <property type="entry name" value="RINGv"/>
    <property type="match status" value="1"/>
</dbReference>
<evidence type="ECO:0000256" key="1">
    <source>
        <dbReference type="ARBA" id="ARBA00008553"/>
    </source>
</evidence>
<accession>A0A6A6MAM6</accession>
<dbReference type="PROSITE" id="PS51292">
    <property type="entry name" value="ZF_RING_CH"/>
    <property type="match status" value="1"/>
</dbReference>
<keyword evidence="6" id="KW-0687">Ribonucleoprotein</keyword>
<dbReference type="InterPro" id="IPR002132">
    <property type="entry name" value="Ribosomal_uL5"/>
</dbReference>
<evidence type="ECO:0000256" key="5">
    <source>
        <dbReference type="ARBA" id="ARBA00022980"/>
    </source>
</evidence>
<dbReference type="InterPro" id="IPR013083">
    <property type="entry name" value="Znf_RING/FYVE/PHD"/>
</dbReference>
<dbReference type="Pfam" id="PF00673">
    <property type="entry name" value="Ribosomal_L5_C"/>
    <property type="match status" value="1"/>
</dbReference>
<dbReference type="AlphaFoldDB" id="A0A6A6MAM6"/>
<dbReference type="SUPFAM" id="SSF57850">
    <property type="entry name" value="RING/U-box"/>
    <property type="match status" value="1"/>
</dbReference>
<dbReference type="PROSITE" id="PS00358">
    <property type="entry name" value="RIBOSOMAL_L5"/>
    <property type="match status" value="1"/>
</dbReference>
<feature type="domain" description="RING-CH-type" evidence="8">
    <location>
        <begin position="193"/>
        <end position="264"/>
    </location>
</feature>
<dbReference type="Proteomes" id="UP000467840">
    <property type="component" value="Chromosome 14"/>
</dbReference>
<feature type="compositionally biased region" description="Low complexity" evidence="7">
    <location>
        <begin position="22"/>
        <end position="35"/>
    </location>
</feature>
<feature type="region of interest" description="Disordered" evidence="7">
    <location>
        <begin position="20"/>
        <end position="75"/>
    </location>
</feature>
<keyword evidence="2" id="KW-0479">Metal-binding</keyword>
<keyword evidence="5" id="KW-0689">Ribosomal protein</keyword>
<dbReference type="InterPro" id="IPR020929">
    <property type="entry name" value="Ribosomal_uL5_CS"/>
</dbReference>
<keyword evidence="4" id="KW-0862">Zinc</keyword>
<dbReference type="InterPro" id="IPR011016">
    <property type="entry name" value="Znf_RING-CH"/>
</dbReference>
<keyword evidence="3" id="KW-0863">Zinc-finger</keyword>
<dbReference type="PANTHER" id="PTHR11994">
    <property type="entry name" value="60S RIBOSOMAL PROTEIN L11-RELATED"/>
    <property type="match status" value="1"/>
</dbReference>
<sequence length="468" mass="51505">MDQETNGHKAIVGTLGQFNQETIGTSSGDSSNSDNKVVLENPIVPNSAETVSARDKDASDGKGIGEPLDEGTSGNSINLVDEVVLERMIVVNSGEIVSFSGENKDLAIKIDELGLNDREIQIGGQEACVRGGNSEALDKVEQESHGDSSISVNEVVLETVIIVNSEEHRSIRGGNELLEIKGCGLGPRGDSLKDWDGERVCRICHLSSEGLQETSETTSSMGLIQLGCGCKDELGIAHAYCAEAWFKLKGNRMCEICGEIAKNITGVGDNRFMEEWNQRRFIGSSASSSDRGRGCWRGQPFCNFLMACLASEKKLSNPMREIKVLEQLSGQAPVFSKARYTVRSFGIRRNEKIACYVTVRGDKAMQLLESGLKVKEYELLRRNFSDTGCFGFGIQEHIDLGIKYDPSTGIYGMDFYVVLERPGYRVGRRRRCKSRVGIQHRVTKEDAMKWFQVKYEGVILNKAQTIGA</sequence>
<evidence type="ECO:0000313" key="10">
    <source>
        <dbReference type="Proteomes" id="UP000467840"/>
    </source>
</evidence>
<reference evidence="9 10" key="1">
    <citation type="journal article" date="2020" name="Mol. Plant">
        <title>The Chromosome-Based Rubber Tree Genome Provides New Insights into Spurge Genome Evolution and Rubber Biosynthesis.</title>
        <authorList>
            <person name="Liu J."/>
            <person name="Shi C."/>
            <person name="Shi C.C."/>
            <person name="Li W."/>
            <person name="Zhang Q.J."/>
            <person name="Zhang Y."/>
            <person name="Li K."/>
            <person name="Lu H.F."/>
            <person name="Shi C."/>
            <person name="Zhu S.T."/>
            <person name="Xiao Z.Y."/>
            <person name="Nan H."/>
            <person name="Yue Y."/>
            <person name="Zhu X.G."/>
            <person name="Wu Y."/>
            <person name="Hong X.N."/>
            <person name="Fan G.Y."/>
            <person name="Tong Y."/>
            <person name="Zhang D."/>
            <person name="Mao C.L."/>
            <person name="Liu Y.L."/>
            <person name="Hao S.J."/>
            <person name="Liu W.Q."/>
            <person name="Lv M.Q."/>
            <person name="Zhang H.B."/>
            <person name="Liu Y."/>
            <person name="Hu-Tang G.R."/>
            <person name="Wang J.P."/>
            <person name="Wang J.H."/>
            <person name="Sun Y.H."/>
            <person name="Ni S.B."/>
            <person name="Chen W.B."/>
            <person name="Zhang X.C."/>
            <person name="Jiao Y.N."/>
            <person name="Eichler E.E."/>
            <person name="Li G.H."/>
            <person name="Liu X."/>
            <person name="Gao L.Z."/>
        </authorList>
    </citation>
    <scope>NUCLEOTIDE SEQUENCE [LARGE SCALE GENOMIC DNA]</scope>
    <source>
        <strain evidence="10">cv. GT1</strain>
        <tissue evidence="9">Leaf</tissue>
    </source>
</reference>
<comment type="caution">
    <text evidence="9">The sequence shown here is derived from an EMBL/GenBank/DDBJ whole genome shotgun (WGS) entry which is preliminary data.</text>
</comment>
<dbReference type="GO" id="GO:1990904">
    <property type="term" value="C:ribonucleoprotein complex"/>
    <property type="evidence" value="ECO:0007669"/>
    <property type="project" value="UniProtKB-KW"/>
</dbReference>
<evidence type="ECO:0000256" key="2">
    <source>
        <dbReference type="ARBA" id="ARBA00022723"/>
    </source>
</evidence>
<dbReference type="SUPFAM" id="SSF55282">
    <property type="entry name" value="RL5-like"/>
    <property type="match status" value="1"/>
</dbReference>
<dbReference type="EMBL" id="JAAGAX010000006">
    <property type="protein sequence ID" value="KAF2309555.1"/>
    <property type="molecule type" value="Genomic_DNA"/>
</dbReference>
<evidence type="ECO:0000313" key="9">
    <source>
        <dbReference type="EMBL" id="KAF2309555.1"/>
    </source>
</evidence>
<dbReference type="InterPro" id="IPR022803">
    <property type="entry name" value="Ribosomal_uL5_dom_sf"/>
</dbReference>